<dbReference type="InterPro" id="IPR045584">
    <property type="entry name" value="Pilin-like"/>
</dbReference>
<dbReference type="SUPFAM" id="SSF54523">
    <property type="entry name" value="Pili subunits"/>
    <property type="match status" value="1"/>
</dbReference>
<dbReference type="InterPro" id="IPR012902">
    <property type="entry name" value="N_methyl_site"/>
</dbReference>
<keyword evidence="1" id="KW-0488">Methylation</keyword>
<sequence>MKRKAFTLIEILIVVILLGILAALVVPQLTESTVDARINARASDIHTLQAMVQLYWVKTGSFPQNLGELVPDYVELLPNDPVTRNPYAYNSNTGAVSAP</sequence>
<dbReference type="GO" id="GO:0015627">
    <property type="term" value="C:type II protein secretion system complex"/>
    <property type="evidence" value="ECO:0007669"/>
    <property type="project" value="InterPro"/>
</dbReference>
<dbReference type="Pfam" id="PF07963">
    <property type="entry name" value="N_methyl"/>
    <property type="match status" value="1"/>
</dbReference>
<dbReference type="EMBL" id="LAZR01063715">
    <property type="protein sequence ID" value="KKK58964.1"/>
    <property type="molecule type" value="Genomic_DNA"/>
</dbReference>
<comment type="caution">
    <text evidence="2">The sequence shown here is derived from an EMBL/GenBank/DDBJ whole genome shotgun (WGS) entry which is preliminary data.</text>
</comment>
<organism evidence="2">
    <name type="scientific">marine sediment metagenome</name>
    <dbReference type="NCBI Taxonomy" id="412755"/>
    <lineage>
        <taxon>unclassified sequences</taxon>
        <taxon>metagenomes</taxon>
        <taxon>ecological metagenomes</taxon>
    </lineage>
</organism>
<name>A0A0F8YY50_9ZZZZ</name>
<feature type="non-terminal residue" evidence="2">
    <location>
        <position position="99"/>
    </location>
</feature>
<gene>
    <name evidence="2" type="ORF">LCGC14_3039130</name>
</gene>
<dbReference type="AlphaFoldDB" id="A0A0F8YY50"/>
<dbReference type="NCBIfam" id="TIGR02532">
    <property type="entry name" value="IV_pilin_GFxxxE"/>
    <property type="match status" value="1"/>
</dbReference>
<evidence type="ECO:0000256" key="1">
    <source>
        <dbReference type="ARBA" id="ARBA00022481"/>
    </source>
</evidence>
<evidence type="ECO:0000313" key="2">
    <source>
        <dbReference type="EMBL" id="KKK58964.1"/>
    </source>
</evidence>
<dbReference type="PRINTS" id="PR00813">
    <property type="entry name" value="BCTERIALGSPG"/>
</dbReference>
<accession>A0A0F8YY50</accession>
<dbReference type="InterPro" id="IPR000983">
    <property type="entry name" value="Bac_GSPG_pilin"/>
</dbReference>
<dbReference type="Gene3D" id="3.30.700.10">
    <property type="entry name" value="Glycoprotein, Type 4 Pilin"/>
    <property type="match status" value="1"/>
</dbReference>
<evidence type="ECO:0008006" key="3">
    <source>
        <dbReference type="Google" id="ProtNLM"/>
    </source>
</evidence>
<dbReference type="GO" id="GO:0015628">
    <property type="term" value="P:protein secretion by the type II secretion system"/>
    <property type="evidence" value="ECO:0007669"/>
    <property type="project" value="InterPro"/>
</dbReference>
<proteinExistence type="predicted"/>
<protein>
    <recommendedName>
        <fullName evidence="3">Type II secretion system protein GspG C-terminal domain-containing protein</fullName>
    </recommendedName>
</protein>
<reference evidence="2" key="1">
    <citation type="journal article" date="2015" name="Nature">
        <title>Complex archaea that bridge the gap between prokaryotes and eukaryotes.</title>
        <authorList>
            <person name="Spang A."/>
            <person name="Saw J.H."/>
            <person name="Jorgensen S.L."/>
            <person name="Zaremba-Niedzwiedzka K."/>
            <person name="Martijn J."/>
            <person name="Lind A.E."/>
            <person name="van Eijk R."/>
            <person name="Schleper C."/>
            <person name="Guy L."/>
            <person name="Ettema T.J."/>
        </authorList>
    </citation>
    <scope>NUCLEOTIDE SEQUENCE</scope>
</reference>